<name>A0ABD2YLU6_9GENT</name>
<organism evidence="1 2">
    <name type="scientific">Cinchona calisaya</name>
    <dbReference type="NCBI Taxonomy" id="153742"/>
    <lineage>
        <taxon>Eukaryota</taxon>
        <taxon>Viridiplantae</taxon>
        <taxon>Streptophyta</taxon>
        <taxon>Embryophyta</taxon>
        <taxon>Tracheophyta</taxon>
        <taxon>Spermatophyta</taxon>
        <taxon>Magnoliopsida</taxon>
        <taxon>eudicotyledons</taxon>
        <taxon>Gunneridae</taxon>
        <taxon>Pentapetalae</taxon>
        <taxon>asterids</taxon>
        <taxon>lamiids</taxon>
        <taxon>Gentianales</taxon>
        <taxon>Rubiaceae</taxon>
        <taxon>Cinchonoideae</taxon>
        <taxon>Cinchoneae</taxon>
        <taxon>Cinchona</taxon>
    </lineage>
</organism>
<evidence type="ECO:0000313" key="1">
    <source>
        <dbReference type="EMBL" id="KAL3507514.1"/>
    </source>
</evidence>
<sequence length="190" mass="21211">MTIPPNLVAVPSHTLALLKQILFRSQRLLEFQQQPGRAYLIAAATTLIRYHGNRCGIDTLKLRLSEFAAVAPDHVNTWLQIAVENGVKSLKIGTNDSFLLPKIIFEAKIACEIMVWQIPVEAPSDPDNKKIEDCVGLVNIKVTKLQKLEELSIGFQESGRVEVETPSLEEFLYANCTLSSSYSDDEEEDP</sequence>
<comment type="caution">
    <text evidence="1">The sequence shown here is derived from an EMBL/GenBank/DDBJ whole genome shotgun (WGS) entry which is preliminary data.</text>
</comment>
<reference evidence="1 2" key="1">
    <citation type="submission" date="2024-11" db="EMBL/GenBank/DDBJ databases">
        <title>A near-complete genome assembly of Cinchona calisaya.</title>
        <authorList>
            <person name="Lian D.C."/>
            <person name="Zhao X.W."/>
            <person name="Wei L."/>
        </authorList>
    </citation>
    <scope>NUCLEOTIDE SEQUENCE [LARGE SCALE GENOMIC DNA]</scope>
    <source>
        <tissue evidence="1">Nenye</tissue>
    </source>
</reference>
<dbReference type="EMBL" id="JBJUIK010000013">
    <property type="protein sequence ID" value="KAL3507514.1"/>
    <property type="molecule type" value="Genomic_DNA"/>
</dbReference>
<accession>A0ABD2YLU6</accession>
<dbReference type="Proteomes" id="UP001630127">
    <property type="component" value="Unassembled WGS sequence"/>
</dbReference>
<dbReference type="AlphaFoldDB" id="A0ABD2YLU6"/>
<protein>
    <submittedName>
        <fullName evidence="1">Uncharacterized protein</fullName>
    </submittedName>
</protein>
<proteinExistence type="predicted"/>
<gene>
    <name evidence="1" type="ORF">ACH5RR_032896</name>
</gene>
<evidence type="ECO:0000313" key="2">
    <source>
        <dbReference type="Proteomes" id="UP001630127"/>
    </source>
</evidence>
<keyword evidence="2" id="KW-1185">Reference proteome</keyword>